<dbReference type="Pfam" id="PF14015">
    <property type="entry name" value="DUF4231"/>
    <property type="match status" value="1"/>
</dbReference>
<dbReference type="NCBIfam" id="NF033634">
    <property type="entry name" value="SLATT_1"/>
    <property type="match status" value="1"/>
</dbReference>
<reference evidence="2 3" key="1">
    <citation type="submission" date="2019-12" db="EMBL/GenBank/DDBJ databases">
        <title>Whole genome sequences of Lactococcus raffinolactis strains isolated from sewage.</title>
        <authorList>
            <person name="Ybazeta G."/>
            <person name="Ross M."/>
            <person name="Brabant-Kirwan D."/>
            <person name="Saleh M."/>
            <person name="Dillon J.A."/>
            <person name="Splinter K."/>
            <person name="Nokhbeh R."/>
        </authorList>
    </citation>
    <scope>NUCLEOTIDE SEQUENCE [LARGE SCALE GENOMIC DNA]</scope>
    <source>
        <strain evidence="2 3">Lr_19_14</strain>
    </source>
</reference>
<accession>A0AAE6YK93</accession>
<evidence type="ECO:0000313" key="2">
    <source>
        <dbReference type="EMBL" id="QIW57864.1"/>
    </source>
</evidence>
<sequence length="161" mass="19133">MYKDTFKIYSENYLKNYEINYLQDRVDEQISWYDSKSQSSQKSYKIWTYIILIASALIPISVNLLPINIYTKIITSLLGIFSTIAQGIINLNDDNTNWVEYRKICETLKKEKYMFLYAAGVYEIEENRFAYFVERIESIISQENVNWANIKKRKQGELNET</sequence>
<name>A0AAE6YK93_9LACT</name>
<keyword evidence="1" id="KW-0812">Transmembrane</keyword>
<dbReference type="EMBL" id="CP047628">
    <property type="protein sequence ID" value="QIW57864.1"/>
    <property type="molecule type" value="Genomic_DNA"/>
</dbReference>
<protein>
    <submittedName>
        <fullName evidence="2">DUF4231 domain-containing protein</fullName>
    </submittedName>
</protein>
<dbReference type="Proteomes" id="UP000501558">
    <property type="component" value="Chromosome"/>
</dbReference>
<dbReference type="InterPro" id="IPR025325">
    <property type="entry name" value="DUF4231"/>
</dbReference>
<proteinExistence type="predicted"/>
<dbReference type="AlphaFoldDB" id="A0AAE6YK93"/>
<dbReference type="RefSeq" id="WP_167841081.1">
    <property type="nucleotide sequence ID" value="NZ_CP047628.1"/>
</dbReference>
<feature type="transmembrane region" description="Helical" evidence="1">
    <location>
        <begin position="73"/>
        <end position="92"/>
    </location>
</feature>
<organism evidence="2 3">
    <name type="scientific">Pseudolactococcus raffinolactis</name>
    <dbReference type="NCBI Taxonomy" id="1366"/>
    <lineage>
        <taxon>Bacteria</taxon>
        <taxon>Bacillati</taxon>
        <taxon>Bacillota</taxon>
        <taxon>Bacilli</taxon>
        <taxon>Lactobacillales</taxon>
        <taxon>Streptococcaceae</taxon>
        <taxon>Pseudolactococcus</taxon>
    </lineage>
</organism>
<gene>
    <name evidence="2" type="ORF">GU334_02535</name>
</gene>
<keyword evidence="1" id="KW-0472">Membrane</keyword>
<evidence type="ECO:0000313" key="3">
    <source>
        <dbReference type="Proteomes" id="UP000501558"/>
    </source>
</evidence>
<keyword evidence="1" id="KW-1133">Transmembrane helix</keyword>
<feature type="transmembrane region" description="Helical" evidence="1">
    <location>
        <begin position="46"/>
        <end position="67"/>
    </location>
</feature>
<evidence type="ECO:0000256" key="1">
    <source>
        <dbReference type="SAM" id="Phobius"/>
    </source>
</evidence>
<keyword evidence="3" id="KW-1185">Reference proteome</keyword>